<dbReference type="UniPathway" id="UPA00056">
    <property type="reaction ID" value="UER00097"/>
</dbReference>
<feature type="binding site" evidence="5">
    <location>
        <position position="12"/>
    </location>
    <ligand>
        <name>[4Fe-4S] cluster</name>
        <dbReference type="ChEBI" id="CHEBI:49883"/>
    </ligand>
</feature>
<feature type="binding site" evidence="5">
    <location>
        <position position="222"/>
    </location>
    <ligand>
        <name>isopentenyl diphosphate</name>
        <dbReference type="ChEBI" id="CHEBI:128769"/>
    </ligand>
</feature>
<accession>A0A3P7RTB7</accession>
<feature type="binding site" evidence="5">
    <location>
        <position position="221"/>
    </location>
    <ligand>
        <name>(2E)-4-hydroxy-3-methylbut-2-enyl diphosphate</name>
        <dbReference type="ChEBI" id="CHEBI:128753"/>
    </ligand>
</feature>
<evidence type="ECO:0000256" key="3">
    <source>
        <dbReference type="ARBA" id="ARBA00023004"/>
    </source>
</evidence>
<feature type="binding site" evidence="5">
    <location>
        <position position="221"/>
    </location>
    <ligand>
        <name>isopentenyl diphosphate</name>
        <dbReference type="ChEBI" id="CHEBI:128769"/>
    </ligand>
</feature>
<dbReference type="InterPro" id="IPR003451">
    <property type="entry name" value="LytB/IspH"/>
</dbReference>
<protein>
    <recommendedName>
        <fullName evidence="5">4-hydroxy-3-methylbut-2-enyl diphosphate reductase</fullName>
        <shortName evidence="5">HMBPP reductase</shortName>
        <ecNumber evidence="5">1.17.7.4</ecNumber>
    </recommendedName>
</protein>
<feature type="binding site" evidence="5">
    <location>
        <position position="39"/>
    </location>
    <ligand>
        <name>isopentenyl diphosphate</name>
        <dbReference type="ChEBI" id="CHEBI:128769"/>
    </ligand>
</feature>
<dbReference type="OrthoDB" id="9804077at2"/>
<sequence length="281" mass="31349">MEIILAKSAGFCFGVDRALKKVYDGLGNEPIYTYGPIIHNTQVVEELASKGVKVIHDLSELGHLPHGKVVIRSHGISKNEQDLISSSGFGMIEATCPYVKTIHKCVEKASKKGHHIIIVGNKNHPEVTGIKGWCQQPVYIIEDITQIDEIPFDSNIVYEVVAQTTFNLGLYQEILIRLQKLNFHVIINETICKATQERQKEALEIAKNVDVMLVIGSKHSSNTIKLYEICKEQCEHTYHIESIEEFELKVLNGHSVIGITAGASTPKKLIKEVISNVRNAE</sequence>
<feature type="binding site" evidence="5">
    <location>
        <position position="264"/>
    </location>
    <ligand>
        <name>isopentenyl diphosphate</name>
        <dbReference type="ChEBI" id="CHEBI:128769"/>
    </ligand>
</feature>
<dbReference type="Proteomes" id="UP000279029">
    <property type="component" value="Chromosome"/>
</dbReference>
<keyword evidence="7" id="KW-1185">Reference proteome</keyword>
<evidence type="ECO:0000313" key="6">
    <source>
        <dbReference type="EMBL" id="VDN46122.1"/>
    </source>
</evidence>
<feature type="binding site" evidence="5">
    <location>
        <position position="124"/>
    </location>
    <ligand>
        <name>isopentenyl diphosphate</name>
        <dbReference type="ChEBI" id="CHEBI:128769"/>
    </ligand>
</feature>
<dbReference type="PANTHER" id="PTHR30426">
    <property type="entry name" value="4-HYDROXY-3-METHYLBUT-2-ENYL DIPHOSPHATE REDUCTASE"/>
    <property type="match status" value="1"/>
</dbReference>
<evidence type="ECO:0000256" key="4">
    <source>
        <dbReference type="ARBA" id="ARBA00023014"/>
    </source>
</evidence>
<keyword evidence="5 6" id="KW-0560">Oxidoreductase</keyword>
<dbReference type="Gene3D" id="3.40.1010.20">
    <property type="entry name" value="4-hydroxy-3-methylbut-2-enyl diphosphate reductase, catalytic domain"/>
    <property type="match status" value="2"/>
</dbReference>
<feature type="binding site" evidence="5">
    <location>
        <position position="124"/>
    </location>
    <ligand>
        <name>dimethylallyl diphosphate</name>
        <dbReference type="ChEBI" id="CHEBI:57623"/>
    </ligand>
</feature>
<dbReference type="GO" id="GO:0050992">
    <property type="term" value="P:dimethylallyl diphosphate biosynthetic process"/>
    <property type="evidence" value="ECO:0007669"/>
    <property type="project" value="UniProtKB-UniRule"/>
</dbReference>
<gene>
    <name evidence="5 6" type="primary">ispH</name>
    <name evidence="6" type="ORF">PATL70BA_0277</name>
</gene>
<keyword evidence="2 5" id="KW-0479">Metal-binding</keyword>
<feature type="binding site" evidence="5">
    <location>
        <position position="264"/>
    </location>
    <ligand>
        <name>dimethylallyl diphosphate</name>
        <dbReference type="ChEBI" id="CHEBI:57623"/>
    </ligand>
</feature>
<comment type="similarity">
    <text evidence="5">Belongs to the IspH family.</text>
</comment>
<comment type="function">
    <text evidence="5">Catalyzes the conversion of 1-hydroxy-2-methyl-2-(E)-butenyl 4-diphosphate (HMBPP) into a mixture of isopentenyl diphosphate (IPP) and dimethylallyl diphosphate (DMAPP). Acts in the terminal step of the DOXP/MEP pathway for isoprenoid precursor biosynthesis.</text>
</comment>
<feature type="binding site" evidence="5">
    <location>
        <position position="164"/>
    </location>
    <ligand>
        <name>(2E)-4-hydroxy-3-methylbut-2-enyl diphosphate</name>
        <dbReference type="ChEBI" id="CHEBI:128753"/>
    </ligand>
</feature>
<dbReference type="Gene3D" id="3.40.50.11270">
    <property type="match status" value="1"/>
</dbReference>
<keyword evidence="1 5" id="KW-0004">4Fe-4S</keyword>
<keyword evidence="5" id="KW-0414">Isoprene biosynthesis</keyword>
<dbReference type="PANTHER" id="PTHR30426:SF0">
    <property type="entry name" value="4-HYDROXY-3-METHYLBUT-2-ENYL DIPHOSPHATE REDUCTASE"/>
    <property type="match status" value="1"/>
</dbReference>
<feature type="binding site" evidence="5">
    <location>
        <position position="192"/>
    </location>
    <ligand>
        <name>[4Fe-4S] cluster</name>
        <dbReference type="ChEBI" id="CHEBI:49883"/>
    </ligand>
</feature>
<dbReference type="EC" id="1.17.7.4" evidence="5"/>
<comment type="cofactor">
    <cofactor evidence="5">
        <name>[4Fe-4S] cluster</name>
        <dbReference type="ChEBI" id="CHEBI:49883"/>
    </cofactor>
    <text evidence="5">Binds 1 [4Fe-4S] cluster per subunit.</text>
</comment>
<feature type="binding site" evidence="5">
    <location>
        <position position="264"/>
    </location>
    <ligand>
        <name>(2E)-4-hydroxy-3-methylbut-2-enyl diphosphate</name>
        <dbReference type="ChEBI" id="CHEBI:128753"/>
    </ligand>
</feature>
<feature type="binding site" evidence="5">
    <location>
        <position position="220"/>
    </location>
    <ligand>
        <name>(2E)-4-hydroxy-3-methylbut-2-enyl diphosphate</name>
        <dbReference type="ChEBI" id="CHEBI:128753"/>
    </ligand>
</feature>
<feature type="binding site" evidence="5">
    <location>
        <position position="39"/>
    </location>
    <ligand>
        <name>dimethylallyl diphosphate</name>
        <dbReference type="ChEBI" id="CHEBI:57623"/>
    </ligand>
</feature>
<feature type="active site" description="Proton donor" evidence="5">
    <location>
        <position position="126"/>
    </location>
</feature>
<proteinExistence type="inferred from homology"/>
<dbReference type="GO" id="GO:0046872">
    <property type="term" value="F:metal ion binding"/>
    <property type="evidence" value="ECO:0007669"/>
    <property type="project" value="UniProtKB-KW"/>
</dbReference>
<dbReference type="GO" id="GO:0051745">
    <property type="term" value="F:4-hydroxy-3-methylbut-2-enyl diphosphate reductase activity"/>
    <property type="evidence" value="ECO:0007669"/>
    <property type="project" value="UniProtKB-UniRule"/>
</dbReference>
<feature type="binding site" evidence="5">
    <location>
        <position position="221"/>
    </location>
    <ligand>
        <name>dimethylallyl diphosphate</name>
        <dbReference type="ChEBI" id="CHEBI:57623"/>
    </ligand>
</feature>
<feature type="binding site" evidence="5">
    <location>
        <position position="222"/>
    </location>
    <ligand>
        <name>(2E)-4-hydroxy-3-methylbut-2-enyl diphosphate</name>
        <dbReference type="ChEBI" id="CHEBI:128753"/>
    </ligand>
</feature>
<dbReference type="KEGG" id="cbar:PATL70BA_0277"/>
<comment type="catalytic activity">
    <reaction evidence="5">
        <text>isopentenyl diphosphate + 2 oxidized [2Fe-2S]-[ferredoxin] + H2O = (2E)-4-hydroxy-3-methylbut-2-enyl diphosphate + 2 reduced [2Fe-2S]-[ferredoxin] + 2 H(+)</text>
        <dbReference type="Rhea" id="RHEA:24488"/>
        <dbReference type="Rhea" id="RHEA-COMP:10000"/>
        <dbReference type="Rhea" id="RHEA-COMP:10001"/>
        <dbReference type="ChEBI" id="CHEBI:15377"/>
        <dbReference type="ChEBI" id="CHEBI:15378"/>
        <dbReference type="ChEBI" id="CHEBI:33737"/>
        <dbReference type="ChEBI" id="CHEBI:33738"/>
        <dbReference type="ChEBI" id="CHEBI:128753"/>
        <dbReference type="ChEBI" id="CHEBI:128769"/>
        <dbReference type="EC" id="1.17.7.4"/>
    </reaction>
</comment>
<dbReference type="AlphaFoldDB" id="A0A3P7RTB7"/>
<comment type="pathway">
    <text evidence="5">Isoprenoid biosynthesis; dimethylallyl diphosphate biosynthesis; dimethylallyl diphosphate from (2E)-4-hydroxy-3-methylbutenyl diphosphate: step 1/1.</text>
</comment>
<reference evidence="6 7" key="1">
    <citation type="submission" date="2018-09" db="EMBL/GenBank/DDBJ databases">
        <authorList>
            <person name="Postec A."/>
        </authorList>
    </citation>
    <scope>NUCLEOTIDE SEQUENCE [LARGE SCALE GENOMIC DNA]</scope>
    <source>
        <strain evidence="6">70B-A</strain>
    </source>
</reference>
<dbReference type="Pfam" id="PF02401">
    <property type="entry name" value="LYTB"/>
    <property type="match status" value="1"/>
</dbReference>
<feature type="binding site" evidence="5">
    <location>
        <position position="74"/>
    </location>
    <ligand>
        <name>(2E)-4-hydroxy-3-methylbut-2-enyl diphosphate</name>
        <dbReference type="ChEBI" id="CHEBI:128753"/>
    </ligand>
</feature>
<organism evidence="6 7">
    <name type="scientific">Petrocella atlantisensis</name>
    <dbReference type="NCBI Taxonomy" id="2173034"/>
    <lineage>
        <taxon>Bacteria</taxon>
        <taxon>Bacillati</taxon>
        <taxon>Bacillota</taxon>
        <taxon>Clostridia</taxon>
        <taxon>Lachnospirales</taxon>
        <taxon>Vallitaleaceae</taxon>
        <taxon>Petrocella</taxon>
    </lineage>
</organism>
<feature type="binding site" evidence="5">
    <location>
        <position position="222"/>
    </location>
    <ligand>
        <name>dimethylallyl diphosphate</name>
        <dbReference type="ChEBI" id="CHEBI:57623"/>
    </ligand>
</feature>
<feature type="binding site" evidence="5">
    <location>
        <position position="39"/>
    </location>
    <ligand>
        <name>(2E)-4-hydroxy-3-methylbut-2-enyl diphosphate</name>
        <dbReference type="ChEBI" id="CHEBI:128753"/>
    </ligand>
</feature>
<dbReference type="UniPathway" id="UPA00059">
    <property type="reaction ID" value="UER00105"/>
</dbReference>
<evidence type="ECO:0000256" key="1">
    <source>
        <dbReference type="ARBA" id="ARBA00022485"/>
    </source>
</evidence>
<feature type="binding site" evidence="5">
    <location>
        <position position="74"/>
    </location>
    <ligand>
        <name>isopentenyl diphosphate</name>
        <dbReference type="ChEBI" id="CHEBI:128769"/>
    </ligand>
</feature>
<dbReference type="EMBL" id="LR130778">
    <property type="protein sequence ID" value="VDN46122.1"/>
    <property type="molecule type" value="Genomic_DNA"/>
</dbReference>
<evidence type="ECO:0000256" key="2">
    <source>
        <dbReference type="ARBA" id="ARBA00022723"/>
    </source>
</evidence>
<dbReference type="NCBIfam" id="TIGR00216">
    <property type="entry name" value="ispH_lytB"/>
    <property type="match status" value="1"/>
</dbReference>
<comment type="pathway">
    <text evidence="5">Isoprenoid biosynthesis; isopentenyl diphosphate biosynthesis via DXP pathway; isopentenyl diphosphate from 1-deoxy-D-xylulose 5-phosphate: step 6/6.</text>
</comment>
<dbReference type="CDD" id="cd13944">
    <property type="entry name" value="lytB_ispH"/>
    <property type="match status" value="1"/>
</dbReference>
<keyword evidence="3 5" id="KW-0408">Iron</keyword>
<feature type="binding site" evidence="5">
    <location>
        <position position="220"/>
    </location>
    <ligand>
        <name>dimethylallyl diphosphate</name>
        <dbReference type="ChEBI" id="CHEBI:57623"/>
    </ligand>
</feature>
<feature type="binding site" evidence="5">
    <location>
        <position position="96"/>
    </location>
    <ligand>
        <name>[4Fe-4S] cluster</name>
        <dbReference type="ChEBI" id="CHEBI:49883"/>
    </ligand>
</feature>
<dbReference type="GO" id="GO:0016114">
    <property type="term" value="P:terpenoid biosynthetic process"/>
    <property type="evidence" value="ECO:0007669"/>
    <property type="project" value="UniProtKB-UniRule"/>
</dbReference>
<evidence type="ECO:0000256" key="5">
    <source>
        <dbReference type="HAMAP-Rule" id="MF_00191"/>
    </source>
</evidence>
<dbReference type="RefSeq" id="WP_125135687.1">
    <property type="nucleotide sequence ID" value="NZ_LR130778.1"/>
</dbReference>
<feature type="binding site" evidence="5">
    <location>
        <position position="74"/>
    </location>
    <ligand>
        <name>dimethylallyl diphosphate</name>
        <dbReference type="ChEBI" id="CHEBI:57623"/>
    </ligand>
</feature>
<feature type="binding site" evidence="5">
    <location>
        <position position="124"/>
    </location>
    <ligand>
        <name>(2E)-4-hydroxy-3-methylbut-2-enyl diphosphate</name>
        <dbReference type="ChEBI" id="CHEBI:128753"/>
    </ligand>
</feature>
<feature type="binding site" evidence="5">
    <location>
        <position position="220"/>
    </location>
    <ligand>
        <name>isopentenyl diphosphate</name>
        <dbReference type="ChEBI" id="CHEBI:128769"/>
    </ligand>
</feature>
<name>A0A3P7RTB7_9FIRM</name>
<evidence type="ECO:0000313" key="7">
    <source>
        <dbReference type="Proteomes" id="UP000279029"/>
    </source>
</evidence>
<keyword evidence="4 5" id="KW-0411">Iron-sulfur</keyword>
<dbReference type="GO" id="GO:0051539">
    <property type="term" value="F:4 iron, 4 sulfur cluster binding"/>
    <property type="evidence" value="ECO:0007669"/>
    <property type="project" value="UniProtKB-UniRule"/>
</dbReference>
<dbReference type="HAMAP" id="MF_00191">
    <property type="entry name" value="IspH"/>
    <property type="match status" value="1"/>
</dbReference>
<comment type="catalytic activity">
    <reaction evidence="5">
        <text>dimethylallyl diphosphate + 2 oxidized [2Fe-2S]-[ferredoxin] + H2O = (2E)-4-hydroxy-3-methylbut-2-enyl diphosphate + 2 reduced [2Fe-2S]-[ferredoxin] + 2 H(+)</text>
        <dbReference type="Rhea" id="RHEA:24825"/>
        <dbReference type="Rhea" id="RHEA-COMP:10000"/>
        <dbReference type="Rhea" id="RHEA-COMP:10001"/>
        <dbReference type="ChEBI" id="CHEBI:15377"/>
        <dbReference type="ChEBI" id="CHEBI:15378"/>
        <dbReference type="ChEBI" id="CHEBI:33737"/>
        <dbReference type="ChEBI" id="CHEBI:33738"/>
        <dbReference type="ChEBI" id="CHEBI:57623"/>
        <dbReference type="ChEBI" id="CHEBI:128753"/>
        <dbReference type="EC" id="1.17.7.4"/>
    </reaction>
</comment>
<dbReference type="GO" id="GO:0019288">
    <property type="term" value="P:isopentenyl diphosphate biosynthetic process, methylerythritol 4-phosphate pathway"/>
    <property type="evidence" value="ECO:0007669"/>
    <property type="project" value="UniProtKB-UniRule"/>
</dbReference>